<evidence type="ECO:0008006" key="4">
    <source>
        <dbReference type="Google" id="ProtNLM"/>
    </source>
</evidence>
<name>A0ABW1EJW3_9BACT</name>
<feature type="transmembrane region" description="Helical" evidence="1">
    <location>
        <begin position="566"/>
        <end position="584"/>
    </location>
</feature>
<feature type="transmembrane region" description="Helical" evidence="1">
    <location>
        <begin position="373"/>
        <end position="393"/>
    </location>
</feature>
<keyword evidence="1" id="KW-1133">Transmembrane helix</keyword>
<gene>
    <name evidence="2" type="ORF">ACFPT7_18380</name>
</gene>
<feature type="transmembrane region" description="Helical" evidence="1">
    <location>
        <begin position="399"/>
        <end position="422"/>
    </location>
</feature>
<keyword evidence="1" id="KW-0472">Membrane</keyword>
<feature type="transmembrane region" description="Helical" evidence="1">
    <location>
        <begin position="193"/>
        <end position="213"/>
    </location>
</feature>
<evidence type="ECO:0000313" key="2">
    <source>
        <dbReference type="EMBL" id="MFC5864279.1"/>
    </source>
</evidence>
<feature type="transmembrane region" description="Helical" evidence="1">
    <location>
        <begin position="233"/>
        <end position="252"/>
    </location>
</feature>
<evidence type="ECO:0000313" key="3">
    <source>
        <dbReference type="Proteomes" id="UP001596091"/>
    </source>
</evidence>
<keyword evidence="3" id="KW-1185">Reference proteome</keyword>
<accession>A0ABW1EJW3</accession>
<dbReference type="Proteomes" id="UP001596091">
    <property type="component" value="Unassembled WGS sequence"/>
</dbReference>
<feature type="transmembrane region" description="Helical" evidence="1">
    <location>
        <begin position="498"/>
        <end position="517"/>
    </location>
</feature>
<keyword evidence="1" id="KW-0812">Transmembrane</keyword>
<feature type="transmembrane region" description="Helical" evidence="1">
    <location>
        <begin position="471"/>
        <end position="492"/>
    </location>
</feature>
<reference evidence="3" key="1">
    <citation type="journal article" date="2019" name="Int. J. Syst. Evol. Microbiol.">
        <title>The Global Catalogue of Microorganisms (GCM) 10K type strain sequencing project: providing services to taxonomists for standard genome sequencing and annotation.</title>
        <authorList>
            <consortium name="The Broad Institute Genomics Platform"/>
            <consortium name="The Broad Institute Genome Sequencing Center for Infectious Disease"/>
            <person name="Wu L."/>
            <person name="Ma J."/>
        </authorList>
    </citation>
    <scope>NUCLEOTIDE SEQUENCE [LARGE SCALE GENOMIC DNA]</scope>
    <source>
        <strain evidence="3">JCM 4087</strain>
    </source>
</reference>
<feature type="transmembrane region" description="Helical" evidence="1">
    <location>
        <begin position="264"/>
        <end position="282"/>
    </location>
</feature>
<protein>
    <recommendedName>
        <fullName evidence="4">ABC transporter permease</fullName>
    </recommendedName>
</protein>
<dbReference type="EMBL" id="JBHSPH010000009">
    <property type="protein sequence ID" value="MFC5864279.1"/>
    <property type="molecule type" value="Genomic_DNA"/>
</dbReference>
<sequence length="612" mass="68167">MPEPLRTIDIEEVNVEVRAAEAMPPQFRILEVEDPDALKPIPPPSSRAKILRDHFFRRFFDNDTLALDGETHITVIRILSFFAVPQLMYTFWLLPHNINRPIREIMADRYFVVLFSFIAMGIIATFEWEMMFPDRSDFQILLPLPLKARELFVAKSSAVLRFLGIFLIGTNLFALLPFSALYSHSLASLIHTVGAHAAAVLLAGIFAALTPLAVEGVILTTLPARWFRPLSTVLQTAFIAAFVLFLLLWPLIGFHLQALLGGEVWFAKFIPPVWFMALYEFLMDGSVAPAACGSLAVIGLYATLIVAALCVITYPLGWAKQKKRAIEGVVTARAHATSMVSKLLRKTVLRRPQQRAVFHFITQTIARTPRYQVYFALYSGIGLAIALCCVLDLRHTADGALALMLSSIGLHALMPLLLFWLASGLRAAITFPVDMLARWIFPISMQFTRPADAYPAPYAYPGRAAKVARTFTTLCCGALTLVILGLLLALHWSWFSLLIQAICGASITLLLGDLFFLGRTQIAFTRPRLPGRASLTIIFVLYAAVFPLLILFTIDIERAAEQHPIYILRILLGVAATHIVLMLFDRAAQRGIVGGFPEDETDEWFLTLGLTR</sequence>
<dbReference type="RefSeq" id="WP_263342012.1">
    <property type="nucleotide sequence ID" value="NZ_JAGSYH010000009.1"/>
</dbReference>
<feature type="transmembrane region" description="Helical" evidence="1">
    <location>
        <begin position="159"/>
        <end position="181"/>
    </location>
</feature>
<comment type="caution">
    <text evidence="2">The sequence shown here is derived from an EMBL/GenBank/DDBJ whole genome shotgun (WGS) entry which is preliminary data.</text>
</comment>
<organism evidence="2 3">
    <name type="scientific">Acidicapsa dinghuensis</name>
    <dbReference type="NCBI Taxonomy" id="2218256"/>
    <lineage>
        <taxon>Bacteria</taxon>
        <taxon>Pseudomonadati</taxon>
        <taxon>Acidobacteriota</taxon>
        <taxon>Terriglobia</taxon>
        <taxon>Terriglobales</taxon>
        <taxon>Acidobacteriaceae</taxon>
        <taxon>Acidicapsa</taxon>
    </lineage>
</organism>
<evidence type="ECO:0000256" key="1">
    <source>
        <dbReference type="SAM" id="Phobius"/>
    </source>
</evidence>
<feature type="transmembrane region" description="Helical" evidence="1">
    <location>
        <begin position="529"/>
        <end position="554"/>
    </location>
</feature>
<feature type="transmembrane region" description="Helical" evidence="1">
    <location>
        <begin position="107"/>
        <end position="126"/>
    </location>
</feature>
<proteinExistence type="predicted"/>
<feature type="transmembrane region" description="Helical" evidence="1">
    <location>
        <begin position="288"/>
        <end position="314"/>
    </location>
</feature>